<name>A0A4W5JTH8_9TELE</name>
<dbReference type="PANTHER" id="PTHR44791:SF1">
    <property type="entry name" value="TELOMERASE PROTEIN COMPONENT 1"/>
    <property type="match status" value="1"/>
</dbReference>
<dbReference type="SUPFAM" id="SSF140864">
    <property type="entry name" value="TROVE domain-like"/>
    <property type="match status" value="1"/>
</dbReference>
<dbReference type="InterPro" id="IPR008858">
    <property type="entry name" value="TROVE_dom"/>
</dbReference>
<keyword evidence="3" id="KW-1185">Reference proteome</keyword>
<accession>A0A4W5JTH8</accession>
<reference evidence="3" key="1">
    <citation type="submission" date="2018-06" db="EMBL/GenBank/DDBJ databases">
        <title>Genome assembly of Danube salmon.</title>
        <authorList>
            <person name="Macqueen D.J."/>
            <person name="Gundappa M.K."/>
        </authorList>
    </citation>
    <scope>NUCLEOTIDE SEQUENCE [LARGE SCALE GENOMIC DNA]</scope>
</reference>
<dbReference type="STRING" id="62062.ENSHHUP00000008263"/>
<dbReference type="Proteomes" id="UP000314982">
    <property type="component" value="Unassembled WGS sequence"/>
</dbReference>
<reference evidence="2" key="3">
    <citation type="submission" date="2025-09" db="UniProtKB">
        <authorList>
            <consortium name="Ensembl"/>
        </authorList>
    </citation>
    <scope>IDENTIFICATION</scope>
</reference>
<dbReference type="GO" id="GO:0000722">
    <property type="term" value="P:telomere maintenance via recombination"/>
    <property type="evidence" value="ECO:0007669"/>
    <property type="project" value="TreeGrafter"/>
</dbReference>
<dbReference type="AlphaFoldDB" id="A0A4W5JTH8"/>
<evidence type="ECO:0000313" key="2">
    <source>
        <dbReference type="Ensembl" id="ENSHHUP00000008263.1"/>
    </source>
</evidence>
<dbReference type="InterPro" id="IPR052652">
    <property type="entry name" value="Telomerase_Complex_Comp"/>
</dbReference>
<sequence>MLGSDATDIQKYMKMEERPVVDKKQSEFSLKKMIKRLHIKEPAQHVLAILGKRYPGDPKAFSRSGLSGVWDRERAGQRMKLKQPDTWERTLSQEGNKASTWEKLIGIVKRNHTQAFRYTRINIC</sequence>
<feature type="domain" description="TROVE" evidence="1">
    <location>
        <begin position="12"/>
        <end position="106"/>
    </location>
</feature>
<protein>
    <recommendedName>
        <fullName evidence="1">TROVE domain-containing protein</fullName>
    </recommendedName>
</protein>
<dbReference type="GO" id="GO:0003720">
    <property type="term" value="F:telomerase activity"/>
    <property type="evidence" value="ECO:0007669"/>
    <property type="project" value="TreeGrafter"/>
</dbReference>
<evidence type="ECO:0000259" key="1">
    <source>
        <dbReference type="Pfam" id="PF05731"/>
    </source>
</evidence>
<organism evidence="2 3">
    <name type="scientific">Hucho hucho</name>
    <name type="common">huchen</name>
    <dbReference type="NCBI Taxonomy" id="62062"/>
    <lineage>
        <taxon>Eukaryota</taxon>
        <taxon>Metazoa</taxon>
        <taxon>Chordata</taxon>
        <taxon>Craniata</taxon>
        <taxon>Vertebrata</taxon>
        <taxon>Euteleostomi</taxon>
        <taxon>Actinopterygii</taxon>
        <taxon>Neopterygii</taxon>
        <taxon>Teleostei</taxon>
        <taxon>Protacanthopterygii</taxon>
        <taxon>Salmoniformes</taxon>
        <taxon>Salmonidae</taxon>
        <taxon>Salmoninae</taxon>
        <taxon>Hucho</taxon>
    </lineage>
</organism>
<evidence type="ECO:0000313" key="3">
    <source>
        <dbReference type="Proteomes" id="UP000314982"/>
    </source>
</evidence>
<dbReference type="GO" id="GO:0070034">
    <property type="term" value="F:telomerase RNA binding"/>
    <property type="evidence" value="ECO:0007669"/>
    <property type="project" value="TreeGrafter"/>
</dbReference>
<reference evidence="2" key="2">
    <citation type="submission" date="2025-08" db="UniProtKB">
        <authorList>
            <consortium name="Ensembl"/>
        </authorList>
    </citation>
    <scope>IDENTIFICATION</scope>
</reference>
<dbReference type="Pfam" id="PF05731">
    <property type="entry name" value="TROVE"/>
    <property type="match status" value="1"/>
</dbReference>
<dbReference type="InterPro" id="IPR037214">
    <property type="entry name" value="TROVE_dom_sf"/>
</dbReference>
<proteinExistence type="predicted"/>
<dbReference type="PANTHER" id="PTHR44791">
    <property type="entry name" value="TELOMERASE PROTEIN COMPONENT 1 TEP1"/>
    <property type="match status" value="1"/>
</dbReference>
<dbReference type="Ensembl" id="ENSHHUT00000008511.1">
    <property type="protein sequence ID" value="ENSHHUP00000008263.1"/>
    <property type="gene ID" value="ENSHHUG00000005072.1"/>
</dbReference>
<dbReference type="GO" id="GO:0005697">
    <property type="term" value="C:telomerase holoenzyme complex"/>
    <property type="evidence" value="ECO:0007669"/>
    <property type="project" value="TreeGrafter"/>
</dbReference>